<evidence type="ECO:0000256" key="6">
    <source>
        <dbReference type="ARBA" id="ARBA00022833"/>
    </source>
</evidence>
<dbReference type="InterPro" id="IPR001222">
    <property type="entry name" value="Znf_TFIIS"/>
</dbReference>
<evidence type="ECO:0000313" key="10">
    <source>
        <dbReference type="EMBL" id="CAD8233237.1"/>
    </source>
</evidence>
<gene>
    <name evidence="10" type="ORF">MPUS1402_LOCUS3678</name>
</gene>
<dbReference type="GO" id="GO:0005736">
    <property type="term" value="C:RNA polymerase I complex"/>
    <property type="evidence" value="ECO:0007669"/>
    <property type="project" value="TreeGrafter"/>
</dbReference>
<dbReference type="AlphaFoldDB" id="A0A7R9XXK0"/>
<evidence type="ECO:0000256" key="5">
    <source>
        <dbReference type="ARBA" id="ARBA00022771"/>
    </source>
</evidence>
<keyword evidence="7" id="KW-0539">Nucleus</keyword>
<reference evidence="10" key="1">
    <citation type="submission" date="2021-01" db="EMBL/GenBank/DDBJ databases">
        <authorList>
            <person name="Corre E."/>
            <person name="Pelletier E."/>
            <person name="Niang G."/>
            <person name="Scheremetjew M."/>
            <person name="Finn R."/>
            <person name="Kale V."/>
            <person name="Holt S."/>
            <person name="Cochrane G."/>
            <person name="Meng A."/>
            <person name="Brown T."/>
            <person name="Cohen L."/>
        </authorList>
    </citation>
    <scope>NUCLEOTIDE SEQUENCE</scope>
    <source>
        <strain evidence="10">RCC1614</strain>
    </source>
</reference>
<feature type="domain" description="TFIIS-type" evidence="9">
    <location>
        <begin position="91"/>
        <end position="131"/>
    </location>
</feature>
<dbReference type="PANTHER" id="PTHR11239:SF14">
    <property type="entry name" value="DNA-DIRECTED RNA POLYMERASE I SUBUNIT RPA12"/>
    <property type="match status" value="1"/>
</dbReference>
<evidence type="ECO:0000256" key="7">
    <source>
        <dbReference type="ARBA" id="ARBA00023242"/>
    </source>
</evidence>
<evidence type="ECO:0000259" key="9">
    <source>
        <dbReference type="PROSITE" id="PS51133"/>
    </source>
</evidence>
<evidence type="ECO:0000256" key="3">
    <source>
        <dbReference type="ARBA" id="ARBA00022478"/>
    </source>
</evidence>
<keyword evidence="6" id="KW-0862">Zinc</keyword>
<keyword evidence="4" id="KW-0479">Metal-binding</keyword>
<evidence type="ECO:0000256" key="2">
    <source>
        <dbReference type="ARBA" id="ARBA00018784"/>
    </source>
</evidence>
<dbReference type="GO" id="GO:0006363">
    <property type="term" value="P:termination of RNA polymerase I transcription"/>
    <property type="evidence" value="ECO:0007669"/>
    <property type="project" value="TreeGrafter"/>
</dbReference>
<name>A0A7R9XXK0_MICPS</name>
<proteinExistence type="predicted"/>
<dbReference type="PROSITE" id="PS00466">
    <property type="entry name" value="ZF_TFIIS_1"/>
    <property type="match status" value="1"/>
</dbReference>
<dbReference type="GO" id="GO:0003676">
    <property type="term" value="F:nucleic acid binding"/>
    <property type="evidence" value="ECO:0007669"/>
    <property type="project" value="InterPro"/>
</dbReference>
<organism evidence="10">
    <name type="scientific">Micromonas pusilla</name>
    <name type="common">Picoplanktonic green alga</name>
    <name type="synonym">Chromulina pusilla</name>
    <dbReference type="NCBI Taxonomy" id="38833"/>
    <lineage>
        <taxon>Eukaryota</taxon>
        <taxon>Viridiplantae</taxon>
        <taxon>Chlorophyta</taxon>
        <taxon>Mamiellophyceae</taxon>
        <taxon>Mamiellales</taxon>
        <taxon>Mamiellaceae</taxon>
        <taxon>Micromonas</taxon>
    </lineage>
</organism>
<dbReference type="EMBL" id="HBDY01004837">
    <property type="protein sequence ID" value="CAD8233237.1"/>
    <property type="molecule type" value="Transcribed_RNA"/>
</dbReference>
<evidence type="ECO:0000256" key="8">
    <source>
        <dbReference type="PROSITE-ProRule" id="PRU00472"/>
    </source>
</evidence>
<dbReference type="SUPFAM" id="SSF57783">
    <property type="entry name" value="Zinc beta-ribbon"/>
    <property type="match status" value="1"/>
</dbReference>
<dbReference type="PROSITE" id="PS51133">
    <property type="entry name" value="ZF_TFIIS_2"/>
    <property type="match status" value="1"/>
</dbReference>
<dbReference type="SMART" id="SM00440">
    <property type="entry name" value="ZnF_C2C2"/>
    <property type="match status" value="1"/>
</dbReference>
<accession>A0A7R9XXK0</accession>
<dbReference type="PANTHER" id="PTHR11239">
    <property type="entry name" value="DNA-DIRECTED RNA POLYMERASE"/>
    <property type="match status" value="1"/>
</dbReference>
<keyword evidence="3" id="KW-0804">Transcription</keyword>
<keyword evidence="3" id="KW-0240">DNA-directed RNA polymerase</keyword>
<dbReference type="Pfam" id="PF01096">
    <property type="entry name" value="Zn_ribbon_TFIIS"/>
    <property type="match status" value="1"/>
</dbReference>
<protein>
    <recommendedName>
        <fullName evidence="2">DNA-directed RNA polymerase I subunit RPA12</fullName>
    </recommendedName>
</protein>
<dbReference type="GO" id="GO:0008270">
    <property type="term" value="F:zinc ion binding"/>
    <property type="evidence" value="ECO:0007669"/>
    <property type="project" value="UniProtKB-KW"/>
</dbReference>
<dbReference type="Gene3D" id="2.20.25.10">
    <property type="match status" value="1"/>
</dbReference>
<evidence type="ECO:0000256" key="4">
    <source>
        <dbReference type="ARBA" id="ARBA00022723"/>
    </source>
</evidence>
<evidence type="ECO:0000256" key="1">
    <source>
        <dbReference type="ARBA" id="ARBA00004604"/>
    </source>
</evidence>
<dbReference type="GO" id="GO:0003899">
    <property type="term" value="F:DNA-directed RNA polymerase activity"/>
    <property type="evidence" value="ECO:0007669"/>
    <property type="project" value="InterPro"/>
</dbReference>
<sequence length="134" mass="14727">MIESYCDACGDMYRVVVATGEAALAKAVDGLVCRCGSCGKVESVETAYGDEAVERTSDSRDFLHKFGIEPMNPDGSKFGAVKDVIRERAVVDEKCPKCDNKGLNFYTMQLRSVDEGQTVFYECPKCAHTFSQNN</sequence>
<comment type="subcellular location">
    <subcellularLocation>
        <location evidence="1">Nucleus</location>
        <location evidence="1">Nucleolus</location>
    </subcellularLocation>
</comment>
<dbReference type="InterPro" id="IPR034004">
    <property type="entry name" value="Zn_ribbon_RPA12_C"/>
</dbReference>
<keyword evidence="5 8" id="KW-0863">Zinc-finger</keyword>
<dbReference type="InterPro" id="IPR012164">
    <property type="entry name" value="Rpa12/Rpb9/Rpc10/TFS"/>
</dbReference>
<dbReference type="CDD" id="cd10507">
    <property type="entry name" value="Zn-ribbon_RPA12"/>
    <property type="match status" value="1"/>
</dbReference>